<dbReference type="PROSITE" id="PS51078">
    <property type="entry name" value="ICLR_ED"/>
    <property type="match status" value="1"/>
</dbReference>
<dbReference type="SMART" id="SM00346">
    <property type="entry name" value="HTH_ICLR"/>
    <property type="match status" value="1"/>
</dbReference>
<accession>A0ABY5M929</accession>
<protein>
    <submittedName>
        <fullName evidence="6">Helix-turn-helix domain-containing protein</fullName>
    </submittedName>
</protein>
<dbReference type="InterPro" id="IPR036388">
    <property type="entry name" value="WH-like_DNA-bd_sf"/>
</dbReference>
<dbReference type="InterPro" id="IPR014757">
    <property type="entry name" value="Tscrpt_reg_IclR_C"/>
</dbReference>
<dbReference type="Proteomes" id="UP001316184">
    <property type="component" value="Chromosome"/>
</dbReference>
<evidence type="ECO:0000256" key="3">
    <source>
        <dbReference type="ARBA" id="ARBA00023163"/>
    </source>
</evidence>
<evidence type="ECO:0000259" key="5">
    <source>
        <dbReference type="PROSITE" id="PS51078"/>
    </source>
</evidence>
<dbReference type="EMBL" id="CP102173">
    <property type="protein sequence ID" value="UUP13454.1"/>
    <property type="molecule type" value="Genomic_DNA"/>
</dbReference>
<reference evidence="6 7" key="1">
    <citation type="submission" date="2022-08" db="EMBL/GenBank/DDBJ databases">
        <title>novel species in genus Aeromicrobium.</title>
        <authorList>
            <person name="Ye L."/>
        </authorList>
    </citation>
    <scope>NUCLEOTIDE SEQUENCE [LARGE SCALE GENOMIC DNA]</scope>
    <source>
        <strain evidence="7">zg-Y1379</strain>
    </source>
</reference>
<keyword evidence="1" id="KW-0805">Transcription regulation</keyword>
<keyword evidence="7" id="KW-1185">Reference proteome</keyword>
<evidence type="ECO:0000256" key="1">
    <source>
        <dbReference type="ARBA" id="ARBA00023015"/>
    </source>
</evidence>
<dbReference type="PANTHER" id="PTHR30136">
    <property type="entry name" value="HELIX-TURN-HELIX TRANSCRIPTIONAL REGULATOR, ICLR FAMILY"/>
    <property type="match status" value="1"/>
</dbReference>
<dbReference type="InterPro" id="IPR050707">
    <property type="entry name" value="HTH_MetabolicPath_Reg"/>
</dbReference>
<evidence type="ECO:0000256" key="2">
    <source>
        <dbReference type="ARBA" id="ARBA00023125"/>
    </source>
</evidence>
<dbReference type="SUPFAM" id="SSF46785">
    <property type="entry name" value="Winged helix' DNA-binding domain"/>
    <property type="match status" value="1"/>
</dbReference>
<dbReference type="RefSeq" id="WP_232403519.1">
    <property type="nucleotide sequence ID" value="NZ_CP102173.1"/>
</dbReference>
<dbReference type="Gene3D" id="1.10.10.10">
    <property type="entry name" value="Winged helix-like DNA-binding domain superfamily/Winged helix DNA-binding domain"/>
    <property type="match status" value="1"/>
</dbReference>
<name>A0ABY5M929_9ACTN</name>
<dbReference type="SUPFAM" id="SSF55781">
    <property type="entry name" value="GAF domain-like"/>
    <property type="match status" value="1"/>
</dbReference>
<organism evidence="6 7">
    <name type="scientific">Aeromicrobium wangtongii</name>
    <dbReference type="NCBI Taxonomy" id="2969247"/>
    <lineage>
        <taxon>Bacteria</taxon>
        <taxon>Bacillati</taxon>
        <taxon>Actinomycetota</taxon>
        <taxon>Actinomycetes</taxon>
        <taxon>Propionibacteriales</taxon>
        <taxon>Nocardioidaceae</taxon>
        <taxon>Aeromicrobium</taxon>
    </lineage>
</organism>
<dbReference type="PANTHER" id="PTHR30136:SF24">
    <property type="entry name" value="HTH-TYPE TRANSCRIPTIONAL REPRESSOR ALLR"/>
    <property type="match status" value="1"/>
</dbReference>
<gene>
    <name evidence="6" type="ORF">NQV15_16630</name>
</gene>
<dbReference type="PROSITE" id="PS51077">
    <property type="entry name" value="HTH_ICLR"/>
    <property type="match status" value="1"/>
</dbReference>
<dbReference type="Gene3D" id="3.30.450.40">
    <property type="match status" value="1"/>
</dbReference>
<keyword evidence="2" id="KW-0238">DNA-binding</keyword>
<dbReference type="InterPro" id="IPR029016">
    <property type="entry name" value="GAF-like_dom_sf"/>
</dbReference>
<feature type="domain" description="HTH iclR-type" evidence="4">
    <location>
        <begin position="5"/>
        <end position="65"/>
    </location>
</feature>
<evidence type="ECO:0000313" key="6">
    <source>
        <dbReference type="EMBL" id="UUP13454.1"/>
    </source>
</evidence>
<dbReference type="InterPro" id="IPR036390">
    <property type="entry name" value="WH_DNA-bd_sf"/>
</dbReference>
<keyword evidence="3" id="KW-0804">Transcription</keyword>
<dbReference type="Pfam" id="PF09339">
    <property type="entry name" value="HTH_IclR"/>
    <property type="match status" value="1"/>
</dbReference>
<feature type="domain" description="IclR-ED" evidence="5">
    <location>
        <begin position="66"/>
        <end position="240"/>
    </location>
</feature>
<evidence type="ECO:0000259" key="4">
    <source>
        <dbReference type="PROSITE" id="PS51077"/>
    </source>
</evidence>
<sequence length="251" mass="26840">MTGRRGVLARAFDILGCFAGGAERSVADVCHATDLPPATVHRMLATLAEHGAIERTSWGRYRLGPSLWRLGHDVHEIRRLRDCARPALIDLHATTRLPVALATREGDRLQVMDKIAGRKVAGWAWTALGTPLLTQHPGGLVLLAWGATPQHPGTQAPPAGRDEFAWRQELAEIRRQGFCHSRPADVAANPAIWAAAPVFSIDKSVTTCVIIGGVHGEHPPAALGRLARTTATEISAGLRRGVTSPSQGAEA</sequence>
<proteinExistence type="predicted"/>
<dbReference type="InterPro" id="IPR005471">
    <property type="entry name" value="Tscrpt_reg_IclR_N"/>
</dbReference>
<evidence type="ECO:0000313" key="7">
    <source>
        <dbReference type="Proteomes" id="UP001316184"/>
    </source>
</evidence>